<accession>A0A3N4NXW2</accession>
<keyword evidence="6 7" id="KW-0961">Cell wall biogenesis/degradation</keyword>
<evidence type="ECO:0000256" key="6">
    <source>
        <dbReference type="ARBA" id="ARBA00023316"/>
    </source>
</evidence>
<dbReference type="GO" id="GO:0009252">
    <property type="term" value="P:peptidoglycan biosynthetic process"/>
    <property type="evidence" value="ECO:0007669"/>
    <property type="project" value="UniProtKB-UniRule"/>
</dbReference>
<comment type="function">
    <text evidence="7">Functions as a peptidoglycan terminase that cleaves nascent peptidoglycan strands endolytically to terminate their elongation.</text>
</comment>
<evidence type="ECO:0000256" key="1">
    <source>
        <dbReference type="ARBA" id="ARBA00022475"/>
    </source>
</evidence>
<evidence type="ECO:0000256" key="4">
    <source>
        <dbReference type="ARBA" id="ARBA00023136"/>
    </source>
</evidence>
<evidence type="ECO:0000256" key="7">
    <source>
        <dbReference type="HAMAP-Rule" id="MF_02065"/>
    </source>
</evidence>
<evidence type="ECO:0000256" key="5">
    <source>
        <dbReference type="ARBA" id="ARBA00023239"/>
    </source>
</evidence>
<feature type="site" description="Important for catalytic activity" evidence="7">
    <location>
        <position position="214"/>
    </location>
</feature>
<keyword evidence="1 7" id="KW-1003">Cell membrane</keyword>
<dbReference type="RefSeq" id="WP_123895963.1">
    <property type="nucleotide sequence ID" value="NZ_RPFJ01000001.1"/>
</dbReference>
<evidence type="ECO:0000313" key="9">
    <source>
        <dbReference type="Proteomes" id="UP000270856"/>
    </source>
</evidence>
<dbReference type="GO" id="GO:0071555">
    <property type="term" value="P:cell wall organization"/>
    <property type="evidence" value="ECO:0007669"/>
    <property type="project" value="UniProtKB-KW"/>
</dbReference>
<dbReference type="EC" id="4.2.2.29" evidence="7"/>
<keyword evidence="9" id="KW-1185">Reference proteome</keyword>
<feature type="transmembrane region" description="Helical" evidence="7">
    <location>
        <begin position="6"/>
        <end position="26"/>
    </location>
</feature>
<dbReference type="OrthoDB" id="9814591at2"/>
<evidence type="ECO:0000256" key="3">
    <source>
        <dbReference type="ARBA" id="ARBA00022989"/>
    </source>
</evidence>
<sequence>MSIKKIILSIIAVALIIGALVIYKFYGKIYNANVKENVAVYIPTNASFNQVKEIIEPVVDNFDSFIWVAKKKNYPNVIKSGKYVLKAGMSNNALIDLLRSGKQTPLTLTFNNQDTLEKLAGRIANQLEPDSIQILTALTDQEFLTKNNLTKATVLGIFIPNSYEFYWNTSAERFRDRMLKEYDRFWNEDRVSKAKKLNLTKNDVITLASIVQKETSKVSERPIVAGLYLNRLKDGWALQADPTVIFSLKQKHGQDYEVKRVLNADLLIDSPYNTYKYTGLPPAPIAMPDISSIDAVLNYKKHEYYYMCASTTDIGSHKFARTLAQHNANARIYQQWLNRQGVNR</sequence>
<name>A0A3N4NXW2_9FLAO</name>
<comment type="similarity">
    <text evidence="7">Belongs to the transglycosylase MltG family.</text>
</comment>
<dbReference type="HAMAP" id="MF_02065">
    <property type="entry name" value="MltG"/>
    <property type="match status" value="1"/>
</dbReference>
<keyword evidence="2 7" id="KW-0812">Transmembrane</keyword>
<dbReference type="Proteomes" id="UP000270856">
    <property type="component" value="Unassembled WGS sequence"/>
</dbReference>
<dbReference type="PANTHER" id="PTHR30518">
    <property type="entry name" value="ENDOLYTIC MUREIN TRANSGLYCOSYLASE"/>
    <property type="match status" value="1"/>
</dbReference>
<dbReference type="EMBL" id="RPFJ01000001">
    <property type="protein sequence ID" value="RPE00905.1"/>
    <property type="molecule type" value="Genomic_DNA"/>
</dbReference>
<comment type="catalytic activity">
    <reaction evidence="7">
        <text>a peptidoglycan chain = a peptidoglycan chain with N-acetyl-1,6-anhydromuramyl-[peptide] at the reducing end + a peptidoglycan chain with N-acetylglucosamine at the non-reducing end.</text>
        <dbReference type="EC" id="4.2.2.29"/>
    </reaction>
</comment>
<protein>
    <recommendedName>
        <fullName evidence="7">Endolytic murein transglycosylase</fullName>
        <ecNumber evidence="7">4.2.2.29</ecNumber>
    </recommendedName>
    <alternativeName>
        <fullName evidence="7">Peptidoglycan lytic transglycosylase</fullName>
    </alternativeName>
    <alternativeName>
        <fullName evidence="7">Peptidoglycan polymerization terminase</fullName>
    </alternativeName>
</protein>
<gene>
    <name evidence="7 8" type="primary">mltG</name>
    <name evidence="8" type="ORF">EGM88_00725</name>
</gene>
<proteinExistence type="inferred from homology"/>
<evidence type="ECO:0000313" key="8">
    <source>
        <dbReference type="EMBL" id="RPE00905.1"/>
    </source>
</evidence>
<dbReference type="Gene3D" id="3.30.160.60">
    <property type="entry name" value="Classic Zinc Finger"/>
    <property type="match status" value="1"/>
</dbReference>
<keyword evidence="4 7" id="KW-0472">Membrane</keyword>
<dbReference type="InterPro" id="IPR003770">
    <property type="entry name" value="MLTG-like"/>
</dbReference>
<dbReference type="PANTHER" id="PTHR30518:SF2">
    <property type="entry name" value="ENDOLYTIC MUREIN TRANSGLYCOSYLASE"/>
    <property type="match status" value="1"/>
</dbReference>
<dbReference type="AlphaFoldDB" id="A0A3N4NXW2"/>
<reference evidence="8 9" key="1">
    <citation type="submission" date="2018-11" db="EMBL/GenBank/DDBJ databases">
        <title>Aureibaculum marinum gen. nov., sp. nov., a member of the family Flavobacteriaceae isolated from the Bohai Sea.</title>
        <authorList>
            <person name="Ji X."/>
        </authorList>
    </citation>
    <scope>NUCLEOTIDE SEQUENCE [LARGE SCALE GENOMIC DNA]</scope>
    <source>
        <strain evidence="8 9">BH-SD17</strain>
    </source>
</reference>
<comment type="subcellular location">
    <subcellularLocation>
        <location evidence="7">Cell membrane</location>
        <topology evidence="7">Single-pass membrane protein</topology>
    </subcellularLocation>
</comment>
<dbReference type="GO" id="GO:0008932">
    <property type="term" value="F:lytic endotransglycosylase activity"/>
    <property type="evidence" value="ECO:0007669"/>
    <property type="project" value="UniProtKB-UniRule"/>
</dbReference>
<comment type="caution">
    <text evidence="8">The sequence shown here is derived from an EMBL/GenBank/DDBJ whole genome shotgun (WGS) entry which is preliminary data.</text>
</comment>
<keyword evidence="5 7" id="KW-0456">Lyase</keyword>
<evidence type="ECO:0000256" key="2">
    <source>
        <dbReference type="ARBA" id="ARBA00022692"/>
    </source>
</evidence>
<dbReference type="Gene3D" id="3.30.1490.480">
    <property type="entry name" value="Endolytic murein transglycosylase"/>
    <property type="match status" value="1"/>
</dbReference>
<dbReference type="NCBIfam" id="TIGR00247">
    <property type="entry name" value="endolytic transglycosylase MltG"/>
    <property type="match status" value="1"/>
</dbReference>
<organism evidence="8 9">
    <name type="scientific">Aureibaculum marinum</name>
    <dbReference type="NCBI Taxonomy" id="2487930"/>
    <lineage>
        <taxon>Bacteria</taxon>
        <taxon>Pseudomonadati</taxon>
        <taxon>Bacteroidota</taxon>
        <taxon>Flavobacteriia</taxon>
        <taxon>Flavobacteriales</taxon>
        <taxon>Flavobacteriaceae</taxon>
        <taxon>Aureibaculum</taxon>
    </lineage>
</organism>
<dbReference type="GO" id="GO:0005886">
    <property type="term" value="C:plasma membrane"/>
    <property type="evidence" value="ECO:0007669"/>
    <property type="project" value="UniProtKB-SubCell"/>
</dbReference>
<dbReference type="CDD" id="cd08010">
    <property type="entry name" value="MltG_like"/>
    <property type="match status" value="1"/>
</dbReference>
<dbReference type="Pfam" id="PF02618">
    <property type="entry name" value="YceG"/>
    <property type="match status" value="1"/>
</dbReference>
<keyword evidence="3 7" id="KW-1133">Transmembrane helix</keyword>